<dbReference type="GO" id="GO:0006450">
    <property type="term" value="P:regulation of translational fidelity"/>
    <property type="evidence" value="ECO:0007669"/>
    <property type="project" value="TreeGrafter"/>
</dbReference>
<dbReference type="Gene3D" id="3.90.870.10">
    <property type="entry name" value="DHBP synthase"/>
    <property type="match status" value="1"/>
</dbReference>
<dbReference type="PIRSF" id="PIRSF004930">
    <property type="entry name" value="Tln_factor_SUA5"/>
    <property type="match status" value="1"/>
</dbReference>
<dbReference type="GO" id="GO:0003725">
    <property type="term" value="F:double-stranded RNA binding"/>
    <property type="evidence" value="ECO:0007669"/>
    <property type="project" value="InterPro"/>
</dbReference>
<keyword evidence="7" id="KW-0819">tRNA processing</keyword>
<dbReference type="GO" id="GO:0005737">
    <property type="term" value="C:cytoplasm"/>
    <property type="evidence" value="ECO:0007669"/>
    <property type="project" value="UniProtKB-SubCell"/>
</dbReference>
<evidence type="ECO:0000256" key="2">
    <source>
        <dbReference type="ARBA" id="ARBA00007663"/>
    </source>
</evidence>
<dbReference type="Gene3D" id="3.40.50.11030">
    <property type="entry name" value="Threonylcarbamoyl-AMP synthase, C-terminal domain"/>
    <property type="match status" value="1"/>
</dbReference>
<reference evidence="14" key="1">
    <citation type="submission" date="2020-05" db="EMBL/GenBank/DDBJ databases">
        <authorList>
            <person name="Chiriac C."/>
            <person name="Salcher M."/>
            <person name="Ghai R."/>
            <person name="Kavagutti S V."/>
        </authorList>
    </citation>
    <scope>NUCLEOTIDE SEQUENCE</scope>
</reference>
<dbReference type="AlphaFoldDB" id="A0A6J6N1E9"/>
<evidence type="ECO:0000256" key="7">
    <source>
        <dbReference type="ARBA" id="ARBA00022694"/>
    </source>
</evidence>
<dbReference type="GO" id="GO:0005524">
    <property type="term" value="F:ATP binding"/>
    <property type="evidence" value="ECO:0007669"/>
    <property type="project" value="UniProtKB-KW"/>
</dbReference>
<evidence type="ECO:0000256" key="10">
    <source>
        <dbReference type="ARBA" id="ARBA00022840"/>
    </source>
</evidence>
<evidence type="ECO:0000259" key="13">
    <source>
        <dbReference type="PROSITE" id="PS51163"/>
    </source>
</evidence>
<dbReference type="Pfam" id="PF01300">
    <property type="entry name" value="Sua5_yciO_yrdC"/>
    <property type="match status" value="1"/>
</dbReference>
<feature type="domain" description="YrdC-like" evidence="13">
    <location>
        <begin position="4"/>
        <end position="200"/>
    </location>
</feature>
<evidence type="ECO:0000256" key="12">
    <source>
        <dbReference type="ARBA" id="ARBA00048366"/>
    </source>
</evidence>
<dbReference type="InterPro" id="IPR010923">
    <property type="entry name" value="T(6)A37_SUA5"/>
</dbReference>
<dbReference type="InterPro" id="IPR005145">
    <property type="entry name" value="Sua5_C"/>
</dbReference>
<proteinExistence type="inferred from homology"/>
<sequence length="325" mass="33534">MITTTDPRVAAAAIAGGHLAAVPTETVYGLGALAGDARAVARIYAVKGRPADHPLIVHVIDAVAFGAWGVQIPIYAHALAATFWPGPMSLVVHRSERAKDFVTGGQDSIAIRVPSHLEMRSLLHELAELTKDPAIGVAAPSANRFGRVSPTSAAHVIDEIGELLQGDDVVLDGGDCEVGVESTIIDCTGPNPKMLRPGAITIEDVESATGLKVTHDSTVRASGTLNSHYSPNATVQLIAEANVAFEIEGAAQGVIGLLALAEVSTPSGVVRLAAPRNTEEYARALYAALREADALKLEAVLAVPPEATGVGVAVIDRLIRAAAGA</sequence>
<dbReference type="SUPFAM" id="SSF55821">
    <property type="entry name" value="YrdC/RibB"/>
    <property type="match status" value="1"/>
</dbReference>
<keyword evidence="6" id="KW-0808">Transferase</keyword>
<organism evidence="14">
    <name type="scientific">freshwater metagenome</name>
    <dbReference type="NCBI Taxonomy" id="449393"/>
    <lineage>
        <taxon>unclassified sequences</taxon>
        <taxon>metagenomes</taxon>
        <taxon>ecological metagenomes</taxon>
    </lineage>
</organism>
<evidence type="ECO:0000256" key="6">
    <source>
        <dbReference type="ARBA" id="ARBA00022679"/>
    </source>
</evidence>
<dbReference type="PANTHER" id="PTHR17490:SF16">
    <property type="entry name" value="THREONYLCARBAMOYL-AMP SYNTHASE"/>
    <property type="match status" value="1"/>
</dbReference>
<evidence type="ECO:0000256" key="9">
    <source>
        <dbReference type="ARBA" id="ARBA00022741"/>
    </source>
</evidence>
<evidence type="ECO:0000256" key="3">
    <source>
        <dbReference type="ARBA" id="ARBA00012584"/>
    </source>
</evidence>
<evidence type="ECO:0000256" key="1">
    <source>
        <dbReference type="ARBA" id="ARBA00004496"/>
    </source>
</evidence>
<dbReference type="InterPro" id="IPR050156">
    <property type="entry name" value="TC-AMP_synthase_SUA5"/>
</dbReference>
<keyword evidence="10" id="KW-0067">ATP-binding</keyword>
<dbReference type="GO" id="GO:0008033">
    <property type="term" value="P:tRNA processing"/>
    <property type="evidence" value="ECO:0007669"/>
    <property type="project" value="UniProtKB-KW"/>
</dbReference>
<name>A0A6J6N1E9_9ZZZZ</name>
<keyword evidence="8" id="KW-0548">Nucleotidyltransferase</keyword>
<keyword evidence="5" id="KW-0963">Cytoplasm</keyword>
<dbReference type="Pfam" id="PF03481">
    <property type="entry name" value="Sua5_C"/>
    <property type="match status" value="1"/>
</dbReference>
<dbReference type="PROSITE" id="PS51163">
    <property type="entry name" value="YRDC"/>
    <property type="match status" value="1"/>
</dbReference>
<dbReference type="InterPro" id="IPR017945">
    <property type="entry name" value="DHBP_synth_RibB-like_a/b_dom"/>
</dbReference>
<accession>A0A6J6N1E9</accession>
<comment type="similarity">
    <text evidence="2">Belongs to the SUA5 family.</text>
</comment>
<dbReference type="NCBIfam" id="TIGR00057">
    <property type="entry name" value="L-threonylcarbamoyladenylate synthase"/>
    <property type="match status" value="1"/>
</dbReference>
<dbReference type="EC" id="2.7.7.87" evidence="3"/>
<evidence type="ECO:0000256" key="4">
    <source>
        <dbReference type="ARBA" id="ARBA00015492"/>
    </source>
</evidence>
<evidence type="ECO:0000256" key="11">
    <source>
        <dbReference type="ARBA" id="ARBA00029774"/>
    </source>
</evidence>
<gene>
    <name evidence="14" type="ORF">UFOPK2310_01162</name>
</gene>
<dbReference type="EMBL" id="CAEZWW010000151">
    <property type="protein sequence ID" value="CAB4679992.1"/>
    <property type="molecule type" value="Genomic_DNA"/>
</dbReference>
<keyword evidence="9" id="KW-0547">Nucleotide-binding</keyword>
<dbReference type="InterPro" id="IPR038385">
    <property type="entry name" value="Sua5/YwlC_C"/>
</dbReference>
<comment type="catalytic activity">
    <reaction evidence="12">
        <text>L-threonine + hydrogencarbonate + ATP = L-threonylcarbamoyladenylate + diphosphate + H2O</text>
        <dbReference type="Rhea" id="RHEA:36407"/>
        <dbReference type="ChEBI" id="CHEBI:15377"/>
        <dbReference type="ChEBI" id="CHEBI:17544"/>
        <dbReference type="ChEBI" id="CHEBI:30616"/>
        <dbReference type="ChEBI" id="CHEBI:33019"/>
        <dbReference type="ChEBI" id="CHEBI:57926"/>
        <dbReference type="ChEBI" id="CHEBI:73682"/>
        <dbReference type="EC" id="2.7.7.87"/>
    </reaction>
</comment>
<dbReference type="InterPro" id="IPR006070">
    <property type="entry name" value="Sua5-like_dom"/>
</dbReference>
<comment type="subcellular location">
    <subcellularLocation>
        <location evidence="1">Cytoplasm</location>
    </subcellularLocation>
</comment>
<protein>
    <recommendedName>
        <fullName evidence="4">Threonylcarbamoyl-AMP synthase</fullName>
        <ecNumber evidence="3">2.7.7.87</ecNumber>
    </recommendedName>
    <alternativeName>
        <fullName evidence="11">L-threonylcarbamoyladenylate synthase</fullName>
    </alternativeName>
</protein>
<dbReference type="GO" id="GO:0000049">
    <property type="term" value="F:tRNA binding"/>
    <property type="evidence" value="ECO:0007669"/>
    <property type="project" value="TreeGrafter"/>
</dbReference>
<dbReference type="GO" id="GO:0061710">
    <property type="term" value="F:L-threonylcarbamoyladenylate synthase"/>
    <property type="evidence" value="ECO:0007669"/>
    <property type="project" value="UniProtKB-EC"/>
</dbReference>
<dbReference type="PANTHER" id="PTHR17490">
    <property type="entry name" value="SUA5"/>
    <property type="match status" value="1"/>
</dbReference>
<evidence type="ECO:0000313" key="14">
    <source>
        <dbReference type="EMBL" id="CAB4679992.1"/>
    </source>
</evidence>
<evidence type="ECO:0000256" key="5">
    <source>
        <dbReference type="ARBA" id="ARBA00022490"/>
    </source>
</evidence>
<evidence type="ECO:0000256" key="8">
    <source>
        <dbReference type="ARBA" id="ARBA00022695"/>
    </source>
</evidence>